<accession>A0A7H1B1Z1</accession>
<dbReference type="AlphaFoldDB" id="A0A7H1B1Z1"/>
<name>A0A7H1B1Z1_9ACTN</name>
<keyword evidence="2" id="KW-1185">Reference proteome</keyword>
<evidence type="ECO:0000313" key="2">
    <source>
        <dbReference type="Proteomes" id="UP000516428"/>
    </source>
</evidence>
<dbReference type="RefSeq" id="WP_188335501.1">
    <property type="nucleotide sequence ID" value="NZ_CP061281.1"/>
</dbReference>
<dbReference type="KEGG" id="sxn:IAG42_03310"/>
<protein>
    <submittedName>
        <fullName evidence="1">Pep a2</fullName>
    </submittedName>
</protein>
<dbReference type="Proteomes" id="UP000516428">
    <property type="component" value="Chromosome"/>
</dbReference>
<gene>
    <name evidence="1" type="ORF">IAG42_03310</name>
</gene>
<dbReference type="InterPro" id="IPR036890">
    <property type="entry name" value="HATPase_C_sf"/>
</dbReference>
<sequence>MEPTLSRHYHLDVEVGPEQIGQVERILAAHLRHWGLRTLADPVCHCTRMLLQDIEDHGADKTAVVEMWWTGQHLVTAVSDRNRDIAAPQDRRQDRLSRIAEWSDGWGSYPAPTGKTVWFTCRVRLPEAEPLAAAVPVPG</sequence>
<dbReference type="EMBL" id="CP061281">
    <property type="protein sequence ID" value="QNS02746.1"/>
    <property type="molecule type" value="Genomic_DNA"/>
</dbReference>
<dbReference type="Gene3D" id="3.30.565.10">
    <property type="entry name" value="Histidine kinase-like ATPase, C-terminal domain"/>
    <property type="match status" value="1"/>
</dbReference>
<proteinExistence type="predicted"/>
<evidence type="ECO:0000313" key="1">
    <source>
        <dbReference type="EMBL" id="QNS02746.1"/>
    </source>
</evidence>
<organism evidence="1 2">
    <name type="scientific">Streptomyces xanthii</name>
    <dbReference type="NCBI Taxonomy" id="2768069"/>
    <lineage>
        <taxon>Bacteria</taxon>
        <taxon>Bacillati</taxon>
        <taxon>Actinomycetota</taxon>
        <taxon>Actinomycetes</taxon>
        <taxon>Kitasatosporales</taxon>
        <taxon>Streptomycetaceae</taxon>
        <taxon>Streptomyces</taxon>
    </lineage>
</organism>
<reference evidence="1 2" key="1">
    <citation type="submission" date="2020-09" db="EMBL/GenBank/DDBJ databases">
        <title>A novel species.</title>
        <authorList>
            <person name="Gao J."/>
        </authorList>
    </citation>
    <scope>NUCLEOTIDE SEQUENCE [LARGE SCALE GENOMIC DNA]</scope>
    <source>
        <strain evidence="1 2">CRXT-Y-14</strain>
    </source>
</reference>